<dbReference type="NCBIfam" id="TIGR00585">
    <property type="entry name" value="mutl"/>
    <property type="match status" value="1"/>
</dbReference>
<dbReference type="Pfam" id="PF13589">
    <property type="entry name" value="HATPase_c_3"/>
    <property type="match status" value="1"/>
</dbReference>
<evidence type="ECO:0000256" key="1">
    <source>
        <dbReference type="ARBA" id="ARBA00006082"/>
    </source>
</evidence>
<dbReference type="InterPro" id="IPR002099">
    <property type="entry name" value="MutL/Mlh/PMS"/>
</dbReference>
<dbReference type="CDD" id="cd16926">
    <property type="entry name" value="HATPase_MutL-MLH-PMS-like"/>
    <property type="match status" value="1"/>
</dbReference>
<dbReference type="Gene3D" id="3.30.565.10">
    <property type="entry name" value="Histidine kinase-like ATPase, C-terminal domain"/>
    <property type="match status" value="1"/>
</dbReference>
<dbReference type="InterPro" id="IPR014762">
    <property type="entry name" value="DNA_mismatch_repair_CS"/>
</dbReference>
<dbReference type="GO" id="GO:0005524">
    <property type="term" value="F:ATP binding"/>
    <property type="evidence" value="ECO:0007669"/>
    <property type="project" value="InterPro"/>
</dbReference>
<dbReference type="PANTHER" id="PTHR10073">
    <property type="entry name" value="DNA MISMATCH REPAIR PROTEIN MLH, PMS, MUTL"/>
    <property type="match status" value="1"/>
</dbReference>
<proteinExistence type="inferred from homology"/>
<dbReference type="SMART" id="SM00853">
    <property type="entry name" value="MutL_C"/>
    <property type="match status" value="1"/>
</dbReference>
<gene>
    <name evidence="3" type="ORF">SYNPS1DRAFT_33245</name>
</gene>
<dbReference type="Gene3D" id="3.30.1540.20">
    <property type="entry name" value="MutL, C-terminal domain, dimerisation subdomain"/>
    <property type="match status" value="1"/>
</dbReference>
<dbReference type="GO" id="GO:0032389">
    <property type="term" value="C:MutLalpha complex"/>
    <property type="evidence" value="ECO:0007669"/>
    <property type="project" value="TreeGrafter"/>
</dbReference>
<dbReference type="EMBL" id="KZ990338">
    <property type="protein sequence ID" value="RKP24269.1"/>
    <property type="molecule type" value="Genomic_DNA"/>
</dbReference>
<dbReference type="FunFam" id="3.30.565.10:FF:000017">
    <property type="entry name" value="PMS1 homolog 1, mismatch repair system component"/>
    <property type="match status" value="1"/>
</dbReference>
<dbReference type="GO" id="GO:0016887">
    <property type="term" value="F:ATP hydrolysis activity"/>
    <property type="evidence" value="ECO:0007669"/>
    <property type="project" value="InterPro"/>
</dbReference>
<keyword evidence="3" id="KW-0418">Kinase</keyword>
<sequence length="436" mass="48984">MCMKPAIRPLDSRSAQRLSSDQVIRDLGSAVKELVENSLDACAHTVEVRFRNHGLDLVEVIDDGNGIAAEDIEQIGKRHYTSKLRQFADLDQVRSFGFRGEALASLCAVSGRVQLVTATPADAPCGTRVVYDHQGRIVERSSVARTSGTTVSVEGLLSRLPVRRAEFKRNAKREFARAFRWLQSYALSNNINSSRTSDNPITTLVRQRQMLQKEAGLSSDASTAEQALSRVVTKGDFYRMEILGQFNHGFILVLLPHTTLPQEGIGALERRKQGDLFIIDQHAADEKWWYETLIAQPQDRPQPLLRPRPLHVGESERVAIMEHLEVFQRNGYTIEVNDHGTPMMVAQPVGADAMKDIEELAIRIQEGDDLRTLRPSRFLAQCASKACRTAVMIGDPLSKPQMERIVRQLGELHHPWNCPHGRPTMRHLADMSLFEQ</sequence>
<dbReference type="InterPro" id="IPR038973">
    <property type="entry name" value="MutL/Mlh/Pms-like"/>
</dbReference>
<dbReference type="SUPFAM" id="SSF118116">
    <property type="entry name" value="DNA mismatch repair protein MutL"/>
    <property type="match status" value="1"/>
</dbReference>
<dbReference type="GO" id="GO:0006298">
    <property type="term" value="P:mismatch repair"/>
    <property type="evidence" value="ECO:0007669"/>
    <property type="project" value="InterPro"/>
</dbReference>
<evidence type="ECO:0000313" key="3">
    <source>
        <dbReference type="EMBL" id="RKP24269.1"/>
    </source>
</evidence>
<dbReference type="GO" id="GO:0030983">
    <property type="term" value="F:mismatched DNA binding"/>
    <property type="evidence" value="ECO:0007669"/>
    <property type="project" value="InterPro"/>
</dbReference>
<dbReference type="PROSITE" id="PS00058">
    <property type="entry name" value="DNA_MISMATCH_REPAIR_1"/>
    <property type="match status" value="1"/>
</dbReference>
<protein>
    <submittedName>
        <fullName evidence="3">Histidine kinase-like ATPase</fullName>
    </submittedName>
</protein>
<dbReference type="PANTHER" id="PTHR10073:SF52">
    <property type="entry name" value="MISMATCH REPAIR ENDONUCLEASE PMS2"/>
    <property type="match status" value="1"/>
</dbReference>
<reference evidence="4" key="1">
    <citation type="journal article" date="2018" name="Nat. Microbiol.">
        <title>Leveraging single-cell genomics to expand the fungal tree of life.</title>
        <authorList>
            <person name="Ahrendt S.R."/>
            <person name="Quandt C.A."/>
            <person name="Ciobanu D."/>
            <person name="Clum A."/>
            <person name="Salamov A."/>
            <person name="Andreopoulos B."/>
            <person name="Cheng J.F."/>
            <person name="Woyke T."/>
            <person name="Pelin A."/>
            <person name="Henrissat B."/>
            <person name="Reynolds N.K."/>
            <person name="Benny G.L."/>
            <person name="Smith M.E."/>
            <person name="James T.Y."/>
            <person name="Grigoriev I.V."/>
        </authorList>
    </citation>
    <scope>NUCLEOTIDE SEQUENCE [LARGE SCALE GENOMIC DNA]</scope>
    <source>
        <strain evidence="4">Benny S71-1</strain>
    </source>
</reference>
<dbReference type="GO" id="GO:0016301">
    <property type="term" value="F:kinase activity"/>
    <property type="evidence" value="ECO:0007669"/>
    <property type="project" value="UniProtKB-KW"/>
</dbReference>
<dbReference type="Gene3D" id="3.30.1370.100">
    <property type="entry name" value="MutL, C-terminal domain, regulatory subdomain"/>
    <property type="match status" value="1"/>
</dbReference>
<dbReference type="InterPro" id="IPR042120">
    <property type="entry name" value="MutL_C_dimsub"/>
</dbReference>
<evidence type="ECO:0000313" key="4">
    <source>
        <dbReference type="Proteomes" id="UP000278143"/>
    </source>
</evidence>
<dbReference type="AlphaFoldDB" id="A0A4V1J194"/>
<dbReference type="InterPro" id="IPR037198">
    <property type="entry name" value="MutL_C_sf"/>
</dbReference>
<dbReference type="SUPFAM" id="SSF55874">
    <property type="entry name" value="ATPase domain of HSP90 chaperone/DNA topoisomerase II/histidine kinase"/>
    <property type="match status" value="1"/>
</dbReference>
<dbReference type="Pfam" id="PF08676">
    <property type="entry name" value="MutL_C"/>
    <property type="match status" value="1"/>
</dbReference>
<dbReference type="InterPro" id="IPR042121">
    <property type="entry name" value="MutL_C_regsub"/>
</dbReference>
<dbReference type="GO" id="GO:0140664">
    <property type="term" value="F:ATP-dependent DNA damage sensor activity"/>
    <property type="evidence" value="ECO:0007669"/>
    <property type="project" value="InterPro"/>
</dbReference>
<name>A0A4V1J194_9FUNG</name>
<feature type="domain" description="MutL C-terminal dimerisation" evidence="2">
    <location>
        <begin position="242"/>
        <end position="397"/>
    </location>
</feature>
<dbReference type="OrthoDB" id="10263226at2759"/>
<keyword evidence="3" id="KW-0808">Transferase</keyword>
<organism evidence="3 4">
    <name type="scientific">Syncephalis pseudoplumigaleata</name>
    <dbReference type="NCBI Taxonomy" id="1712513"/>
    <lineage>
        <taxon>Eukaryota</taxon>
        <taxon>Fungi</taxon>
        <taxon>Fungi incertae sedis</taxon>
        <taxon>Zoopagomycota</taxon>
        <taxon>Zoopagomycotina</taxon>
        <taxon>Zoopagomycetes</taxon>
        <taxon>Zoopagales</taxon>
        <taxon>Piptocephalidaceae</taxon>
        <taxon>Syncephalis</taxon>
    </lineage>
</organism>
<comment type="similarity">
    <text evidence="1">Belongs to the DNA mismatch repair MutL/HexB family.</text>
</comment>
<accession>A0A4V1J194</accession>
<dbReference type="Proteomes" id="UP000278143">
    <property type="component" value="Unassembled WGS sequence"/>
</dbReference>
<keyword evidence="4" id="KW-1185">Reference proteome</keyword>
<dbReference type="InterPro" id="IPR014790">
    <property type="entry name" value="MutL_C"/>
</dbReference>
<dbReference type="InterPro" id="IPR036890">
    <property type="entry name" value="HATPase_C_sf"/>
</dbReference>
<evidence type="ECO:0000259" key="2">
    <source>
        <dbReference type="SMART" id="SM00853"/>
    </source>
</evidence>